<dbReference type="EMBL" id="JAEUBG010001528">
    <property type="protein sequence ID" value="KAH3686240.1"/>
    <property type="molecule type" value="Genomic_DNA"/>
</dbReference>
<protein>
    <recommendedName>
        <fullName evidence="3">Reverse transcriptase domain-containing protein</fullName>
    </recommendedName>
</protein>
<feature type="non-terminal residue" evidence="1">
    <location>
        <position position="1"/>
    </location>
</feature>
<organism evidence="1 2">
    <name type="scientific">Wickerhamomyces pijperi</name>
    <name type="common">Yeast</name>
    <name type="synonym">Pichia pijperi</name>
    <dbReference type="NCBI Taxonomy" id="599730"/>
    <lineage>
        <taxon>Eukaryota</taxon>
        <taxon>Fungi</taxon>
        <taxon>Dikarya</taxon>
        <taxon>Ascomycota</taxon>
        <taxon>Saccharomycotina</taxon>
        <taxon>Saccharomycetes</taxon>
        <taxon>Phaffomycetales</taxon>
        <taxon>Wickerhamomycetaceae</taxon>
        <taxon>Wickerhamomyces</taxon>
    </lineage>
</organism>
<evidence type="ECO:0008006" key="3">
    <source>
        <dbReference type="Google" id="ProtNLM"/>
    </source>
</evidence>
<reference evidence="1" key="1">
    <citation type="journal article" date="2021" name="Open Biol.">
        <title>Shared evolutionary footprints suggest mitochondrial oxidative damage underlies multiple complex I losses in fungi.</title>
        <authorList>
            <person name="Schikora-Tamarit M.A."/>
            <person name="Marcet-Houben M."/>
            <person name="Nosek J."/>
            <person name="Gabaldon T."/>
        </authorList>
    </citation>
    <scope>NUCLEOTIDE SEQUENCE</scope>
    <source>
        <strain evidence="1">CBS2887</strain>
    </source>
</reference>
<proteinExistence type="predicted"/>
<evidence type="ECO:0000313" key="2">
    <source>
        <dbReference type="Proteomes" id="UP000774326"/>
    </source>
</evidence>
<reference evidence="1" key="2">
    <citation type="submission" date="2021-01" db="EMBL/GenBank/DDBJ databases">
        <authorList>
            <person name="Schikora-Tamarit M.A."/>
        </authorList>
    </citation>
    <scope>NUCLEOTIDE SEQUENCE</scope>
    <source>
        <strain evidence="1">CBS2887</strain>
    </source>
</reference>
<comment type="caution">
    <text evidence="1">The sequence shown here is derived from an EMBL/GenBank/DDBJ whole genome shotgun (WGS) entry which is preliminary data.</text>
</comment>
<keyword evidence="2" id="KW-1185">Reference proteome</keyword>
<evidence type="ECO:0000313" key="1">
    <source>
        <dbReference type="EMBL" id="KAH3686240.1"/>
    </source>
</evidence>
<dbReference type="OrthoDB" id="1622315at2759"/>
<gene>
    <name evidence="1" type="ORF">WICPIJ_002782</name>
</gene>
<sequence>MRLIYSVTIILRLLHDLIQERFDMHVPQMNLTNSNLRGQMIHSKLLRGLTGVALKKNLPLYRLPNFPIIPNKLGTLRPSVLKTLAYADDVSIFLNDSKDGATAHQLLHDFAKASGMKLNTKKSELLLLTPRKFTEKKTRTGALKVYSARCVEASITAYSQFDWGQNPILLDDLDRVPKVLGIFLHGYDWKDKFASLKRDIHFSLIEDLPIQTQCKGMNVYVFSKIYFYDPIFPMPDTILKQIRAEVNKQIQGVDISTLEIPSKLGGFGLLNLNLQLRGHRAKFIYNLFVDDSFVVYRHLRFKLQNYCLAIQHFLCIHPTSIIRSYISSDFDVFHDRGQRIVFEGTFETSNGNLLPGQPSANVLSITDRAANSNHDSLFPNRLKGFPWYRLLDGSLMQFFNELPSSSEWKSGLSNPSFTNQPIKDMFIFMKEILPTHQWTEKHLGDSALKMEKWFTVREIAWLKAWFETIEIQPFNTNEGGVQMDFFDLKSFEIDLKYIHTCSRARNKLPKIKDHTGQTATYESFKHYNKKWYDKHNEPLINGKVALDCPTRVKKEYAKFWSKVSRTEASLPGILEELRIDKLGIYKHRFHKPPHYNPQHPNRHDVLCVLCHLEEDSYEHLLFQCSMSQHCWKNVINGSSSTA</sequence>
<dbReference type="AlphaFoldDB" id="A0A9P8TPH8"/>
<dbReference type="Proteomes" id="UP000774326">
    <property type="component" value="Unassembled WGS sequence"/>
</dbReference>
<accession>A0A9P8TPH8</accession>
<name>A0A9P8TPH8_WICPI</name>